<feature type="modified residue" description="4-aspartylphosphate" evidence="14">
    <location>
        <position position="1021"/>
    </location>
</feature>
<dbReference type="EMBL" id="CP001087">
    <property type="protein sequence ID" value="ACN14535.1"/>
    <property type="molecule type" value="Genomic_DNA"/>
</dbReference>
<dbReference type="SUPFAM" id="SSF55874">
    <property type="entry name" value="ATPase domain of HSP90 chaperone/DNA topoisomerase II/histidine kinase"/>
    <property type="match status" value="1"/>
</dbReference>
<evidence type="ECO:0000256" key="13">
    <source>
        <dbReference type="ARBA" id="ARBA00023136"/>
    </source>
</evidence>
<protein>
    <recommendedName>
        <fullName evidence="3">histidine kinase</fullName>
        <ecNumber evidence="3">2.7.13.3</ecNumber>
    </recommendedName>
</protein>
<dbReference type="SMART" id="SM00448">
    <property type="entry name" value="REC"/>
    <property type="match status" value="1"/>
</dbReference>
<evidence type="ECO:0000256" key="2">
    <source>
        <dbReference type="ARBA" id="ARBA00004651"/>
    </source>
</evidence>
<keyword evidence="10" id="KW-0067">ATP-binding</keyword>
<dbReference type="OrthoDB" id="9812395at2"/>
<feature type="domain" description="PAS" evidence="19">
    <location>
        <begin position="584"/>
        <end position="628"/>
    </location>
</feature>
<dbReference type="SMART" id="SM00091">
    <property type="entry name" value="PAS"/>
    <property type="match status" value="2"/>
</dbReference>
<comment type="subcellular location">
    <subcellularLocation>
        <location evidence="2">Cell membrane</location>
        <topology evidence="2">Multi-pass membrane protein</topology>
    </subcellularLocation>
</comment>
<dbReference type="CDD" id="cd00082">
    <property type="entry name" value="HisKA"/>
    <property type="match status" value="1"/>
</dbReference>
<dbReference type="EC" id="2.7.13.3" evidence="3"/>
<dbReference type="InterPro" id="IPR033479">
    <property type="entry name" value="dCache_1"/>
</dbReference>
<evidence type="ECO:0000256" key="15">
    <source>
        <dbReference type="SAM" id="Coils"/>
    </source>
</evidence>
<evidence type="ECO:0000256" key="6">
    <source>
        <dbReference type="ARBA" id="ARBA00022679"/>
    </source>
</evidence>
<evidence type="ECO:0000259" key="19">
    <source>
        <dbReference type="PROSITE" id="PS50112"/>
    </source>
</evidence>
<dbReference type="SUPFAM" id="SSF52172">
    <property type="entry name" value="CheY-like"/>
    <property type="match status" value="1"/>
</dbReference>
<feature type="domain" description="PAC" evidence="20">
    <location>
        <begin position="492"/>
        <end position="544"/>
    </location>
</feature>
<feature type="domain" description="HAMP" evidence="21">
    <location>
        <begin position="370"/>
        <end position="423"/>
    </location>
</feature>
<dbReference type="InterPro" id="IPR001610">
    <property type="entry name" value="PAC"/>
</dbReference>
<proteinExistence type="predicted"/>
<dbReference type="eggNOG" id="COG4191">
    <property type="taxonomic scope" value="Bacteria"/>
</dbReference>
<dbReference type="eggNOG" id="COG2204">
    <property type="taxonomic scope" value="Bacteria"/>
</dbReference>
<evidence type="ECO:0000313" key="22">
    <source>
        <dbReference type="EMBL" id="ACN14535.1"/>
    </source>
</evidence>
<dbReference type="PROSITE" id="PS50110">
    <property type="entry name" value="RESPONSE_REGULATORY"/>
    <property type="match status" value="1"/>
</dbReference>
<keyword evidence="23" id="KW-1185">Reference proteome</keyword>
<dbReference type="SUPFAM" id="SSF103190">
    <property type="entry name" value="Sensory domain-like"/>
    <property type="match status" value="1"/>
</dbReference>
<dbReference type="PANTHER" id="PTHR43065:SF46">
    <property type="entry name" value="C4-DICARBOXYLATE TRANSPORT SENSOR PROTEIN DCTB"/>
    <property type="match status" value="1"/>
</dbReference>
<dbReference type="PROSITE" id="PS50885">
    <property type="entry name" value="HAMP"/>
    <property type="match status" value="1"/>
</dbReference>
<comment type="catalytic activity">
    <reaction evidence="1">
        <text>ATP + protein L-histidine = ADP + protein N-phospho-L-histidine.</text>
        <dbReference type="EC" id="2.7.13.3"/>
    </reaction>
</comment>
<keyword evidence="12" id="KW-0902">Two-component regulatory system</keyword>
<keyword evidence="4" id="KW-1003">Cell membrane</keyword>
<dbReference type="Pfam" id="PF00989">
    <property type="entry name" value="PAS"/>
    <property type="match status" value="2"/>
</dbReference>
<keyword evidence="5 14" id="KW-0597">Phosphoprotein</keyword>
<dbReference type="CDD" id="cd12913">
    <property type="entry name" value="PDC1_MCP_like"/>
    <property type="match status" value="1"/>
</dbReference>
<reference evidence="22 23" key="1">
    <citation type="journal article" date="2009" name="Environ. Microbiol.">
        <title>Genome sequence of Desulfobacterium autotrophicum HRM2, a marine sulfate reducer oxidizing organic carbon completely to carbon dioxide.</title>
        <authorList>
            <person name="Strittmatter A.W."/>
            <person name="Liesegang H."/>
            <person name="Rabus R."/>
            <person name="Decker I."/>
            <person name="Amann J."/>
            <person name="Andres S."/>
            <person name="Henne A."/>
            <person name="Fricke W.F."/>
            <person name="Martinez-Arias R."/>
            <person name="Bartels D."/>
            <person name="Goesmann A."/>
            <person name="Krause L."/>
            <person name="Puehler A."/>
            <person name="Klenk H.P."/>
            <person name="Richter M."/>
            <person name="Schuler M."/>
            <person name="Gloeckner F.O."/>
            <person name="Meyerdierks A."/>
            <person name="Gottschalk G."/>
            <person name="Amann R."/>
        </authorList>
    </citation>
    <scope>NUCLEOTIDE SEQUENCE [LARGE SCALE GENOMIC DNA]</scope>
    <source>
        <strain evidence="23">ATCC 43914 / DSM 3382 / HRM2</strain>
    </source>
</reference>
<feature type="domain" description="PAC" evidence="20">
    <location>
        <begin position="658"/>
        <end position="710"/>
    </location>
</feature>
<evidence type="ECO:0000256" key="14">
    <source>
        <dbReference type="PROSITE-ProRule" id="PRU00169"/>
    </source>
</evidence>
<dbReference type="NCBIfam" id="TIGR00229">
    <property type="entry name" value="sensory_box"/>
    <property type="match status" value="2"/>
</dbReference>
<dbReference type="PRINTS" id="PR00344">
    <property type="entry name" value="BCTRLSENSOR"/>
</dbReference>
<feature type="transmembrane region" description="Helical" evidence="16">
    <location>
        <begin position="6"/>
        <end position="25"/>
    </location>
</feature>
<evidence type="ECO:0000259" key="18">
    <source>
        <dbReference type="PROSITE" id="PS50110"/>
    </source>
</evidence>
<evidence type="ECO:0000256" key="11">
    <source>
        <dbReference type="ARBA" id="ARBA00022989"/>
    </source>
</evidence>
<dbReference type="Pfam" id="PF00072">
    <property type="entry name" value="Response_reg"/>
    <property type="match status" value="1"/>
</dbReference>
<dbReference type="InterPro" id="IPR004358">
    <property type="entry name" value="Sig_transdc_His_kin-like_C"/>
</dbReference>
<dbReference type="InterPro" id="IPR029151">
    <property type="entry name" value="Sensor-like_sf"/>
</dbReference>
<evidence type="ECO:0000259" key="20">
    <source>
        <dbReference type="PROSITE" id="PS50113"/>
    </source>
</evidence>
<evidence type="ECO:0000256" key="10">
    <source>
        <dbReference type="ARBA" id="ARBA00022840"/>
    </source>
</evidence>
<dbReference type="PANTHER" id="PTHR43065">
    <property type="entry name" value="SENSOR HISTIDINE KINASE"/>
    <property type="match status" value="1"/>
</dbReference>
<feature type="domain" description="Response regulatory" evidence="18">
    <location>
        <begin position="970"/>
        <end position="1086"/>
    </location>
</feature>
<dbReference type="STRING" id="177437.HRM2_14260"/>
<dbReference type="CDD" id="cd00130">
    <property type="entry name" value="PAS"/>
    <property type="match status" value="2"/>
</dbReference>
<evidence type="ECO:0000256" key="9">
    <source>
        <dbReference type="ARBA" id="ARBA00022777"/>
    </source>
</evidence>
<dbReference type="Proteomes" id="UP000000442">
    <property type="component" value="Chromosome"/>
</dbReference>
<dbReference type="CDD" id="cd12912">
    <property type="entry name" value="PDC2_MCP_like"/>
    <property type="match status" value="1"/>
</dbReference>
<evidence type="ECO:0000256" key="8">
    <source>
        <dbReference type="ARBA" id="ARBA00022741"/>
    </source>
</evidence>
<dbReference type="InterPro" id="IPR035965">
    <property type="entry name" value="PAS-like_dom_sf"/>
</dbReference>
<dbReference type="InterPro" id="IPR003594">
    <property type="entry name" value="HATPase_dom"/>
</dbReference>
<evidence type="ECO:0000256" key="4">
    <source>
        <dbReference type="ARBA" id="ARBA00022475"/>
    </source>
</evidence>
<dbReference type="InterPro" id="IPR000014">
    <property type="entry name" value="PAS"/>
</dbReference>
<dbReference type="PROSITE" id="PS50113">
    <property type="entry name" value="PAC"/>
    <property type="match status" value="2"/>
</dbReference>
<organism evidence="22 23">
    <name type="scientific">Desulforapulum autotrophicum (strain ATCC 43914 / DSM 3382 / VKM B-1955 / HRM2)</name>
    <name type="common">Desulfobacterium autotrophicum</name>
    <dbReference type="NCBI Taxonomy" id="177437"/>
    <lineage>
        <taxon>Bacteria</taxon>
        <taxon>Pseudomonadati</taxon>
        <taxon>Thermodesulfobacteriota</taxon>
        <taxon>Desulfobacteria</taxon>
        <taxon>Desulfobacterales</taxon>
        <taxon>Desulfobacteraceae</taxon>
        <taxon>Desulforapulum</taxon>
    </lineage>
</organism>
<gene>
    <name evidence="22" type="ordered locus">HRM2_14260</name>
</gene>
<dbReference type="Gene3D" id="1.10.287.130">
    <property type="match status" value="1"/>
</dbReference>
<evidence type="ECO:0000256" key="5">
    <source>
        <dbReference type="ARBA" id="ARBA00022553"/>
    </source>
</evidence>
<dbReference type="Pfam" id="PF02518">
    <property type="entry name" value="HATPase_c"/>
    <property type="match status" value="1"/>
</dbReference>
<keyword evidence="11 16" id="KW-1133">Transmembrane helix</keyword>
<dbReference type="PROSITE" id="PS50112">
    <property type="entry name" value="PAS"/>
    <property type="match status" value="2"/>
</dbReference>
<dbReference type="SUPFAM" id="SSF55785">
    <property type="entry name" value="PYP-like sensor domain (PAS domain)"/>
    <property type="match status" value="2"/>
</dbReference>
<keyword evidence="9" id="KW-0418">Kinase</keyword>
<dbReference type="KEGG" id="dat:HRM2_14260"/>
<dbReference type="GO" id="GO:0005886">
    <property type="term" value="C:plasma membrane"/>
    <property type="evidence" value="ECO:0007669"/>
    <property type="project" value="UniProtKB-SubCell"/>
</dbReference>
<dbReference type="Gene3D" id="3.30.565.10">
    <property type="entry name" value="Histidine kinase-like ATPase, C-terminal domain"/>
    <property type="match status" value="1"/>
</dbReference>
<keyword evidence="6" id="KW-0808">Transferase</keyword>
<dbReference type="GO" id="GO:0005524">
    <property type="term" value="F:ATP binding"/>
    <property type="evidence" value="ECO:0007669"/>
    <property type="project" value="UniProtKB-KW"/>
</dbReference>
<feature type="domain" description="Histidine kinase" evidence="17">
    <location>
        <begin position="730"/>
        <end position="951"/>
    </location>
</feature>
<evidence type="ECO:0000259" key="21">
    <source>
        <dbReference type="PROSITE" id="PS50885"/>
    </source>
</evidence>
<dbReference type="SMART" id="SM00086">
    <property type="entry name" value="PAC"/>
    <property type="match status" value="2"/>
</dbReference>
<dbReference type="PROSITE" id="PS50109">
    <property type="entry name" value="HIS_KIN"/>
    <property type="match status" value="1"/>
</dbReference>
<dbReference type="InterPro" id="IPR036890">
    <property type="entry name" value="HATPase_C_sf"/>
</dbReference>
<dbReference type="InterPro" id="IPR001789">
    <property type="entry name" value="Sig_transdc_resp-reg_receiver"/>
</dbReference>
<feature type="coiled-coil region" evidence="15">
    <location>
        <begin position="535"/>
        <end position="594"/>
    </location>
</feature>
<dbReference type="CDD" id="cd00156">
    <property type="entry name" value="REC"/>
    <property type="match status" value="1"/>
</dbReference>
<evidence type="ECO:0000256" key="3">
    <source>
        <dbReference type="ARBA" id="ARBA00012438"/>
    </source>
</evidence>
<evidence type="ECO:0000313" key="23">
    <source>
        <dbReference type="Proteomes" id="UP000000442"/>
    </source>
</evidence>
<keyword evidence="13 16" id="KW-0472">Membrane</keyword>
<sequence length="1088" mass="122212">MKISIRWAMVLGCLGLIWGMQILITSSTYISSQRMLVGHARDVMQNIADLTMTQSQNHLQVAQRAAHLTKRLLASEVVGSGNQQDTVLEQYFLDQLSLYAHFAGIYIGMPNGNFYYVSRNDAHSPKGYRTKVIDHPNGVKRTRLIWRNHEGSIIETSEAPADTYDPRQRPWYQKALADRAIIWTDPYIHFTSQKPGITVAGPIFRGNGQLQSIVGVDIEIDELSTFISKLRIGKHGRAFMLNNNGDVVAFPDISKIKQEDGTPDHSFRMVKIDELDDELSRKAFHAIKWQRTENGLLKLNSSQFAKFSHNGKVYNTMFTQFTDSHWPWMIGVYIPENDYLGALKENRLFNYWITLILSVITTLVGLQLSRSITHPLMGLEEEALAIKQHDLTTSFKTRSIFKEIDETSAAFSQMKASLQTSEEKYRRIFENIQDIYFECSIEGDILEVSPSVEKLIHLGRKEIIGTRLMGFLKDFNDYELFLSKLFADGSVSDHEVTLVNKNGKIGYGSVTATLKCNDAGDGEKIIGSLRIITLRKKADLKLRRYQDQLEDLVEERTADLQKSNGQLRNEIEVRREKEEALRRSEEKYRSIIENTSNGYYEVDLDNRLTFFNDSLAQILGYPAEELNGIDYSILLDADSLRRMAEKPSSMYQSGENGNLSRLTIIRKDGGLRTVDVSTACILDKNGKRIGSRGVVLDISERLNAEKEKKKLEERLHQIQRLEGIGTLAGGVAHDFNNLLMGIQGNISLMMLKVDPSGYNYKKLKSIESCVISGTKLTQQLLGFARGGKYMAKALDFNQIIMDTARMFGRTRKELQIEEKIENDLWTVIADKNQIEQVLLNIYINAWQAMQGGGTVLINAKNMVLEAAFSQPLDIKPGRYLCISISDTGTGIDPAIQARIFEPFFTTKGMGRGTGLGLASAYGIIKNHDGAIDFVSQPGKGTTFYIYLPASDDDVTHESAQTTTISKGSETVLLIDDEEVILQVGEPMLESLGYNVMTASDGKMAVEIFRQLSHEIDLVILDVIMPGMGGGEVLDMLKAISPQSRVLLSSGYSISEQVEEILSRGCIGFIQKPFSLEELSTRLRCIFDS</sequence>
<dbReference type="HOGENOM" id="CLU_009910_0_0_7"/>
<keyword evidence="7 16" id="KW-0812">Transmembrane</keyword>
<dbReference type="InterPro" id="IPR000700">
    <property type="entry name" value="PAS-assoc_C"/>
</dbReference>
<dbReference type="Gene3D" id="6.10.340.10">
    <property type="match status" value="1"/>
</dbReference>
<dbReference type="SUPFAM" id="SSF47384">
    <property type="entry name" value="Homodimeric domain of signal transducing histidine kinase"/>
    <property type="match status" value="1"/>
</dbReference>
<evidence type="ECO:0000256" key="16">
    <source>
        <dbReference type="SAM" id="Phobius"/>
    </source>
</evidence>
<dbReference type="InterPro" id="IPR011006">
    <property type="entry name" value="CheY-like_superfamily"/>
</dbReference>
<feature type="domain" description="PAS" evidence="19">
    <location>
        <begin position="421"/>
        <end position="469"/>
    </location>
</feature>
<dbReference type="InterPro" id="IPR003660">
    <property type="entry name" value="HAMP_dom"/>
</dbReference>
<dbReference type="RefSeq" id="WP_015903322.1">
    <property type="nucleotide sequence ID" value="NC_012108.1"/>
</dbReference>
<evidence type="ECO:0000256" key="12">
    <source>
        <dbReference type="ARBA" id="ARBA00023012"/>
    </source>
</evidence>
<dbReference type="InterPro" id="IPR013767">
    <property type="entry name" value="PAS_fold"/>
</dbReference>
<evidence type="ECO:0000259" key="17">
    <source>
        <dbReference type="PROSITE" id="PS50109"/>
    </source>
</evidence>
<dbReference type="Pfam" id="PF02743">
    <property type="entry name" value="dCache_1"/>
    <property type="match status" value="1"/>
</dbReference>
<keyword evidence="15" id="KW-0175">Coiled coil</keyword>
<dbReference type="InterPro" id="IPR036097">
    <property type="entry name" value="HisK_dim/P_sf"/>
</dbReference>
<name>C0Q9H1_DESAH</name>
<evidence type="ECO:0000256" key="1">
    <source>
        <dbReference type="ARBA" id="ARBA00000085"/>
    </source>
</evidence>
<keyword evidence="8" id="KW-0547">Nucleotide-binding</keyword>
<dbReference type="InterPro" id="IPR005467">
    <property type="entry name" value="His_kinase_dom"/>
</dbReference>
<dbReference type="InterPro" id="IPR003661">
    <property type="entry name" value="HisK_dim/P_dom"/>
</dbReference>
<dbReference type="GO" id="GO:0006355">
    <property type="term" value="P:regulation of DNA-templated transcription"/>
    <property type="evidence" value="ECO:0007669"/>
    <property type="project" value="InterPro"/>
</dbReference>
<accession>C0Q9H1</accession>
<dbReference type="SMART" id="SM00387">
    <property type="entry name" value="HATPase_c"/>
    <property type="match status" value="1"/>
</dbReference>
<dbReference type="AlphaFoldDB" id="C0Q9H1"/>
<evidence type="ECO:0000256" key="7">
    <source>
        <dbReference type="ARBA" id="ARBA00022692"/>
    </source>
</evidence>
<dbReference type="Gene3D" id="3.40.50.2300">
    <property type="match status" value="1"/>
</dbReference>
<dbReference type="GO" id="GO:0000155">
    <property type="term" value="F:phosphorelay sensor kinase activity"/>
    <property type="evidence" value="ECO:0007669"/>
    <property type="project" value="InterPro"/>
</dbReference>
<dbReference type="Gene3D" id="3.30.450.20">
    <property type="entry name" value="PAS domain"/>
    <property type="match status" value="3"/>
</dbReference>